<evidence type="ECO:0000313" key="1">
    <source>
        <dbReference type="EMBL" id="ACE91741.1"/>
    </source>
</evidence>
<reference evidence="1 2" key="1">
    <citation type="submission" date="2008-04" db="EMBL/GenBank/DDBJ databases">
        <title>Genome diversity and DNA divergence of Rhizobium etli.</title>
        <authorList>
            <person name="Gonzalez V."/>
            <person name="Acosta J.L."/>
            <person name="Santamaria R.I."/>
            <person name="Bustos P."/>
            <person name="Hernandez-Gonzalez I.L."/>
            <person name="Fernandez J.L."/>
            <person name="Diaz R."/>
            <person name="Flores M."/>
            <person name="Mora J."/>
            <person name="Palacios R."/>
            <person name="Davila G."/>
        </authorList>
    </citation>
    <scope>NUCLEOTIDE SEQUENCE [LARGE SCALE GENOMIC DNA]</scope>
    <source>
        <strain evidence="1 2">CIAT 652</strain>
    </source>
</reference>
<dbReference type="AlphaFoldDB" id="B3PSP3"/>
<protein>
    <submittedName>
        <fullName evidence="1">Uncharacterized protein</fullName>
    </submittedName>
</protein>
<dbReference type="EMBL" id="CP001074">
    <property type="protein sequence ID" value="ACE91741.1"/>
    <property type="molecule type" value="Genomic_DNA"/>
</dbReference>
<dbReference type="HOGENOM" id="CLU_2828202_0_0_5"/>
<sequence length="66" mass="7262">MISTCIEPSSFCVTDSVEVDDTEMSIHGKRTVLERLVMGREQAFEKPVRATLELGGYGCAIVELGR</sequence>
<name>B3PSP3_RHIE6</name>
<organism evidence="1 2">
    <name type="scientific">Rhizobium etli (strain CIAT 652)</name>
    <dbReference type="NCBI Taxonomy" id="491916"/>
    <lineage>
        <taxon>Bacteria</taxon>
        <taxon>Pseudomonadati</taxon>
        <taxon>Pseudomonadota</taxon>
        <taxon>Alphaproteobacteria</taxon>
        <taxon>Hyphomicrobiales</taxon>
        <taxon>Rhizobiaceae</taxon>
        <taxon>Rhizobium/Agrobacterium group</taxon>
        <taxon>Rhizobium</taxon>
    </lineage>
</organism>
<dbReference type="Proteomes" id="UP000008817">
    <property type="component" value="Chromosome"/>
</dbReference>
<accession>B3PSP3</accession>
<evidence type="ECO:0000313" key="2">
    <source>
        <dbReference type="Proteomes" id="UP000008817"/>
    </source>
</evidence>
<dbReference type="KEGG" id="rec:RHECIAT_CH0002790"/>
<proteinExistence type="predicted"/>
<gene>
    <name evidence="1" type="ordered locus">RHECIAT_CH0002790</name>
</gene>